<dbReference type="InterPro" id="IPR016187">
    <property type="entry name" value="CTDL_fold"/>
</dbReference>
<dbReference type="HOGENOM" id="CLU_049894_10_1_1"/>
<dbReference type="Proteomes" id="UP000007303">
    <property type="component" value="Unassembled WGS sequence"/>
</dbReference>
<proteinExistence type="predicted"/>
<dbReference type="GeneTree" id="ENSGT01120000274162"/>
<dbReference type="Gene3D" id="3.10.100.10">
    <property type="entry name" value="Mannose-Binding Protein A, subunit A"/>
    <property type="match status" value="1"/>
</dbReference>
<gene>
    <name evidence="3" type="ORF">GSTENG00024278001</name>
</gene>
<evidence type="ECO:0000313" key="5">
    <source>
        <dbReference type="Proteomes" id="UP000007303"/>
    </source>
</evidence>
<dbReference type="InterPro" id="IPR050111">
    <property type="entry name" value="C-type_lectin/snaclec_domain"/>
</dbReference>
<evidence type="ECO:0000256" key="1">
    <source>
        <dbReference type="SAM" id="SignalP"/>
    </source>
</evidence>
<dbReference type="Pfam" id="PF00059">
    <property type="entry name" value="Lectin_C"/>
    <property type="match status" value="1"/>
</dbReference>
<dbReference type="KEGG" id="tng:GSTEN00024278G001"/>
<feature type="signal peptide" evidence="1">
    <location>
        <begin position="1"/>
        <end position="20"/>
    </location>
</feature>
<reference evidence="4" key="3">
    <citation type="submission" date="2025-05" db="UniProtKB">
        <authorList>
            <consortium name="Ensembl"/>
        </authorList>
    </citation>
    <scope>IDENTIFICATION</scope>
</reference>
<accession>Q4S497</accession>
<organism evidence="3">
    <name type="scientific">Tetraodon nigroviridis</name>
    <name type="common">Spotted green pufferfish</name>
    <name type="synonym">Chelonodon nigroviridis</name>
    <dbReference type="NCBI Taxonomy" id="99883"/>
    <lineage>
        <taxon>Eukaryota</taxon>
        <taxon>Metazoa</taxon>
        <taxon>Chordata</taxon>
        <taxon>Craniata</taxon>
        <taxon>Vertebrata</taxon>
        <taxon>Euteleostomi</taxon>
        <taxon>Actinopterygii</taxon>
        <taxon>Neopterygii</taxon>
        <taxon>Teleostei</taxon>
        <taxon>Neoteleostei</taxon>
        <taxon>Acanthomorphata</taxon>
        <taxon>Eupercaria</taxon>
        <taxon>Tetraodontiformes</taxon>
        <taxon>Tetradontoidea</taxon>
        <taxon>Tetraodontidae</taxon>
        <taxon>Tetraodon</taxon>
    </lineage>
</organism>
<reference evidence="3 5" key="1">
    <citation type="journal article" date="2004" name="Nature">
        <title>Genome duplication in the teleost fish Tetraodon nigroviridis reveals the early vertebrate proto-karyotype.</title>
        <authorList>
            <person name="Jaillon O."/>
            <person name="Aury J.-M."/>
            <person name="Brunet F."/>
            <person name="Petit J.-L."/>
            <person name="Stange-Thomann N."/>
            <person name="Mauceli E."/>
            <person name="Bouneau L."/>
            <person name="Fischer C."/>
            <person name="Ozouf-Costaz C."/>
            <person name="Bernot A."/>
            <person name="Nicaud S."/>
            <person name="Jaffe D."/>
            <person name="Fisher S."/>
            <person name="Lutfalla G."/>
            <person name="Dossat C."/>
            <person name="Segurens B."/>
            <person name="Dasilva C."/>
            <person name="Salanoubat M."/>
            <person name="Levy M."/>
            <person name="Boudet N."/>
            <person name="Castellano S."/>
            <person name="Anthouard V."/>
            <person name="Jubin C."/>
            <person name="Castelli V."/>
            <person name="Katinka M."/>
            <person name="Vacherie B."/>
            <person name="Biemont C."/>
            <person name="Skalli Z."/>
            <person name="Cattolico L."/>
            <person name="Poulain J."/>
            <person name="De Berardinis V."/>
            <person name="Cruaud C."/>
            <person name="Duprat S."/>
            <person name="Brottier P."/>
            <person name="Coutanceau J.-P."/>
            <person name="Gouzy J."/>
            <person name="Parra G."/>
            <person name="Lardier G."/>
            <person name="Chapple C."/>
            <person name="McKernan K.J."/>
            <person name="McEwan P."/>
            <person name="Bosak S."/>
            <person name="Kellis M."/>
            <person name="Volff J.-N."/>
            <person name="Guigo R."/>
            <person name="Zody M.C."/>
            <person name="Mesirov J."/>
            <person name="Lindblad-Toh K."/>
            <person name="Birren B."/>
            <person name="Nusbaum C."/>
            <person name="Kahn D."/>
            <person name="Robinson-Rechavi M."/>
            <person name="Laudet V."/>
            <person name="Schachter V."/>
            <person name="Quetier F."/>
            <person name="Saurin W."/>
            <person name="Scarpelli C."/>
            <person name="Wincker P."/>
            <person name="Lander E.S."/>
            <person name="Weissenbach J."/>
            <person name="Roest Crollius H."/>
        </authorList>
    </citation>
    <scope>NUCLEOTIDE SEQUENCE [LARGE SCALE GENOMIC DNA]</scope>
</reference>
<sequence length="160" mass="18135">MSSRLLTALLLLGLLQNAAPSSLHGISKRSPGCPDGWNELRFKTCMRLFTEKKTFDEAEQHCVSLGGHLVSIHGGGEFYEVLTLAVKSYRYAIPVWTGARYNEQEQRWKWTDGTSFSFVHQHGSLTDKKGGCVEMNRQVWGGWKIMNCDVKQFYVCAKRS</sequence>
<feature type="chain" id="PRO_5014105163" evidence="1">
    <location>
        <begin position="21"/>
        <end position="160"/>
    </location>
</feature>
<feature type="domain" description="C-type lectin" evidence="2">
    <location>
        <begin position="45"/>
        <end position="157"/>
    </location>
</feature>
<evidence type="ECO:0000313" key="3">
    <source>
        <dbReference type="EMBL" id="CAG04535.1"/>
    </source>
</evidence>
<keyword evidence="5" id="KW-1185">Reference proteome</keyword>
<dbReference type="EMBL" id="CAAE01014742">
    <property type="protein sequence ID" value="CAG04535.1"/>
    <property type="molecule type" value="Genomic_DNA"/>
</dbReference>
<dbReference type="STRING" id="99883.ENSTNIP00000015940"/>
<dbReference type="CDD" id="cd00037">
    <property type="entry name" value="CLECT"/>
    <property type="match status" value="1"/>
</dbReference>
<dbReference type="Ensembl" id="ENSTNIT00000016151.1">
    <property type="protein sequence ID" value="ENSTNIP00000015940.1"/>
    <property type="gene ID" value="ENSTNIG00000012961.1"/>
</dbReference>
<dbReference type="InterPro" id="IPR016186">
    <property type="entry name" value="C-type_lectin-like/link_sf"/>
</dbReference>
<protein>
    <submittedName>
        <fullName evidence="3">(spotted green pufferfish) hypothetical protein</fullName>
    </submittedName>
</protein>
<dbReference type="SMART" id="SM00034">
    <property type="entry name" value="CLECT"/>
    <property type="match status" value="1"/>
</dbReference>
<name>Q4S497_TETNG</name>
<dbReference type="PROSITE" id="PS50041">
    <property type="entry name" value="C_TYPE_LECTIN_2"/>
    <property type="match status" value="1"/>
</dbReference>
<reference evidence="3" key="2">
    <citation type="submission" date="2004-02" db="EMBL/GenBank/DDBJ databases">
        <authorList>
            <consortium name="Genoscope"/>
            <consortium name="Whitehead Institute Centre for Genome Research"/>
        </authorList>
    </citation>
    <scope>NUCLEOTIDE SEQUENCE</scope>
</reference>
<evidence type="ECO:0000259" key="2">
    <source>
        <dbReference type="PROSITE" id="PS50041"/>
    </source>
</evidence>
<dbReference type="OMA" id="HESCIQL"/>
<evidence type="ECO:0000313" key="4">
    <source>
        <dbReference type="Ensembl" id="ENSTNIP00000015940.1"/>
    </source>
</evidence>
<dbReference type="InterPro" id="IPR001304">
    <property type="entry name" value="C-type_lectin-like"/>
</dbReference>
<dbReference type="AlphaFoldDB" id="Q4S497"/>
<dbReference type="SUPFAM" id="SSF56436">
    <property type="entry name" value="C-type lectin-like"/>
    <property type="match status" value="1"/>
</dbReference>
<keyword evidence="1" id="KW-0732">Signal</keyword>
<dbReference type="PANTHER" id="PTHR22803">
    <property type="entry name" value="MANNOSE, PHOSPHOLIPASE, LECTIN RECEPTOR RELATED"/>
    <property type="match status" value="1"/>
</dbReference>
<dbReference type="OrthoDB" id="441660at2759"/>